<reference evidence="1 2" key="1">
    <citation type="journal article" date="2014" name="Am. J. Bot.">
        <title>Genome assembly and annotation for red clover (Trifolium pratense; Fabaceae).</title>
        <authorList>
            <person name="Istvanek J."/>
            <person name="Jaros M."/>
            <person name="Krenek A."/>
            <person name="Repkova J."/>
        </authorList>
    </citation>
    <scope>NUCLEOTIDE SEQUENCE [LARGE SCALE GENOMIC DNA]</scope>
    <source>
        <strain evidence="2">cv. Tatra</strain>
        <tissue evidence="1">Young leaves</tissue>
    </source>
</reference>
<reference evidence="1 2" key="2">
    <citation type="journal article" date="2017" name="Front. Plant Sci.">
        <title>Gene Classification and Mining of Molecular Markers Useful in Red Clover (Trifolium pratense) Breeding.</title>
        <authorList>
            <person name="Istvanek J."/>
            <person name="Dluhosova J."/>
            <person name="Dluhos P."/>
            <person name="Patkova L."/>
            <person name="Nedelnik J."/>
            <person name="Repkova J."/>
        </authorList>
    </citation>
    <scope>NUCLEOTIDE SEQUENCE [LARGE SCALE GENOMIC DNA]</scope>
    <source>
        <strain evidence="2">cv. Tatra</strain>
        <tissue evidence="1">Young leaves</tissue>
    </source>
</reference>
<accession>A0A2K3M5E1</accession>
<dbReference type="Proteomes" id="UP000236291">
    <property type="component" value="Unassembled WGS sequence"/>
</dbReference>
<dbReference type="EMBL" id="ASHM01050048">
    <property type="protein sequence ID" value="PNX85989.1"/>
    <property type="molecule type" value="Genomic_DNA"/>
</dbReference>
<protein>
    <submittedName>
        <fullName evidence="1">Uncharacterized protein</fullName>
    </submittedName>
</protein>
<comment type="caution">
    <text evidence="1">The sequence shown here is derived from an EMBL/GenBank/DDBJ whole genome shotgun (WGS) entry which is preliminary data.</text>
</comment>
<organism evidence="1 2">
    <name type="scientific">Trifolium pratense</name>
    <name type="common">Red clover</name>
    <dbReference type="NCBI Taxonomy" id="57577"/>
    <lineage>
        <taxon>Eukaryota</taxon>
        <taxon>Viridiplantae</taxon>
        <taxon>Streptophyta</taxon>
        <taxon>Embryophyta</taxon>
        <taxon>Tracheophyta</taxon>
        <taxon>Spermatophyta</taxon>
        <taxon>Magnoliopsida</taxon>
        <taxon>eudicotyledons</taxon>
        <taxon>Gunneridae</taxon>
        <taxon>Pentapetalae</taxon>
        <taxon>rosids</taxon>
        <taxon>fabids</taxon>
        <taxon>Fabales</taxon>
        <taxon>Fabaceae</taxon>
        <taxon>Papilionoideae</taxon>
        <taxon>50 kb inversion clade</taxon>
        <taxon>NPAAA clade</taxon>
        <taxon>Hologalegina</taxon>
        <taxon>IRL clade</taxon>
        <taxon>Trifolieae</taxon>
        <taxon>Trifolium</taxon>
    </lineage>
</organism>
<name>A0A2K3M5E1_TRIPR</name>
<evidence type="ECO:0000313" key="2">
    <source>
        <dbReference type="Proteomes" id="UP000236291"/>
    </source>
</evidence>
<evidence type="ECO:0000313" key="1">
    <source>
        <dbReference type="EMBL" id="PNX85989.1"/>
    </source>
</evidence>
<dbReference type="AlphaFoldDB" id="A0A2K3M5E1"/>
<gene>
    <name evidence="1" type="ORF">L195_g042064</name>
</gene>
<sequence length="68" mass="7659">MVVVVVVAVVKEREGSRLPAMISICCKYICLSGWNVTAFRACVTEIEILNGYELYAHTGMHVLIRDMR</sequence>
<proteinExistence type="predicted"/>